<dbReference type="InterPro" id="IPR036457">
    <property type="entry name" value="PPM-type-like_dom_sf"/>
</dbReference>
<gene>
    <name evidence="3" type="ORF">M1R53_04045</name>
</gene>
<dbReference type="Proteomes" id="UP000831151">
    <property type="component" value="Chromosome"/>
</dbReference>
<dbReference type="SUPFAM" id="SSF81606">
    <property type="entry name" value="PP2C-like"/>
    <property type="match status" value="1"/>
</dbReference>
<keyword evidence="1" id="KW-0378">Hydrolase</keyword>
<dbReference type="Pfam" id="PF07228">
    <property type="entry name" value="SpoIIE"/>
    <property type="match status" value="1"/>
</dbReference>
<dbReference type="KEGG" id="fms:M1R53_04045"/>
<dbReference type="InterPro" id="IPR001932">
    <property type="entry name" value="PPM-type_phosphatase-like_dom"/>
</dbReference>
<dbReference type="PROSITE" id="PS50112">
    <property type="entry name" value="PAS"/>
    <property type="match status" value="1"/>
</dbReference>
<dbReference type="InterPro" id="IPR000014">
    <property type="entry name" value="PAS"/>
</dbReference>
<evidence type="ECO:0000256" key="1">
    <source>
        <dbReference type="ARBA" id="ARBA00022801"/>
    </source>
</evidence>
<dbReference type="RefSeq" id="WP_249243164.1">
    <property type="nucleotide sequence ID" value="NZ_CP096649.1"/>
</dbReference>
<dbReference type="SMART" id="SM00331">
    <property type="entry name" value="PP2C_SIG"/>
    <property type="match status" value="1"/>
</dbReference>
<dbReference type="AlphaFoldDB" id="A0A9E7DKY7"/>
<dbReference type="EMBL" id="CP096649">
    <property type="protein sequence ID" value="UQK59826.1"/>
    <property type="molecule type" value="Genomic_DNA"/>
</dbReference>
<reference evidence="3" key="1">
    <citation type="submission" date="2022-04" db="EMBL/GenBank/DDBJ databases">
        <title>Complete genome sequences of Ezakiella coagulans and Fenollaria massiliensis.</title>
        <authorList>
            <person name="France M.T."/>
            <person name="Clifford J."/>
            <person name="Narina S."/>
            <person name="Rutt L."/>
            <person name="Ravel J."/>
        </authorList>
    </citation>
    <scope>NUCLEOTIDE SEQUENCE</scope>
    <source>
        <strain evidence="3">C0061C2</strain>
    </source>
</reference>
<dbReference type="PANTHER" id="PTHR43156:SF2">
    <property type="entry name" value="STAGE II SPORULATION PROTEIN E"/>
    <property type="match status" value="1"/>
</dbReference>
<accession>A0A9E7DKY7</accession>
<name>A0A9E7DKY7_9FIRM</name>
<dbReference type="Gene3D" id="3.30.450.20">
    <property type="entry name" value="PAS domain"/>
    <property type="match status" value="1"/>
</dbReference>
<dbReference type="PANTHER" id="PTHR43156">
    <property type="entry name" value="STAGE II SPORULATION PROTEIN E-RELATED"/>
    <property type="match status" value="1"/>
</dbReference>
<dbReference type="GO" id="GO:0016791">
    <property type="term" value="F:phosphatase activity"/>
    <property type="evidence" value="ECO:0007669"/>
    <property type="project" value="TreeGrafter"/>
</dbReference>
<evidence type="ECO:0000259" key="2">
    <source>
        <dbReference type="PROSITE" id="PS50112"/>
    </source>
</evidence>
<dbReference type="InterPro" id="IPR052016">
    <property type="entry name" value="Bact_Sigma-Reg"/>
</dbReference>
<evidence type="ECO:0000313" key="3">
    <source>
        <dbReference type="EMBL" id="UQK59826.1"/>
    </source>
</evidence>
<protein>
    <submittedName>
        <fullName evidence="3">SpoIIE family protein phosphatase</fullName>
    </submittedName>
</protein>
<organism evidence="3 4">
    <name type="scientific">Fenollaria massiliensis</name>
    <dbReference type="NCBI Taxonomy" id="938288"/>
    <lineage>
        <taxon>Bacteria</taxon>
        <taxon>Bacillati</taxon>
        <taxon>Bacillota</taxon>
        <taxon>Clostridia</taxon>
        <taxon>Eubacteriales</taxon>
        <taxon>Fenollaria</taxon>
    </lineage>
</organism>
<sequence>MELKRKDEILDKILSVEVLDAMADWVKVVNINGKILYANQALKDAVGYDPTGSNTDDLDDFLKLDTSETASAIEKNEIIQKELNIGENYYQVKCSPIYDDKMNPIAIVEVFRDVTRERVLELQLIQSNENVFHDMEITKRIQKSILPVKTKYKNIAIDYLYEATETLSGDMFDIFEIEKDTYVIYIADVAGHGIAASMLTMFIRQTVRNLNKDNYEPELALKYISDKFLELNLQSDRYITLFYGVYYAKTEEFVYANAGHNSMPIIFNDNKISVLEAKGRPIMSVDLGNNYEVKKTDLRAGDKLFLYTDGIVESKNVHGEEFGLDRLIKTILSKPNKLLKAIDIAVLQYSFGDQRDDFAMLLVDIDKMK</sequence>
<evidence type="ECO:0000313" key="4">
    <source>
        <dbReference type="Proteomes" id="UP000831151"/>
    </source>
</evidence>
<proteinExistence type="predicted"/>
<keyword evidence="4" id="KW-1185">Reference proteome</keyword>
<feature type="domain" description="PAS" evidence="2">
    <location>
        <begin position="17"/>
        <end position="50"/>
    </location>
</feature>
<dbReference type="Gene3D" id="3.60.40.10">
    <property type="entry name" value="PPM-type phosphatase domain"/>
    <property type="match status" value="1"/>
</dbReference>
<dbReference type="InterPro" id="IPR035965">
    <property type="entry name" value="PAS-like_dom_sf"/>
</dbReference>
<dbReference type="Pfam" id="PF13426">
    <property type="entry name" value="PAS_9"/>
    <property type="match status" value="1"/>
</dbReference>
<dbReference type="SUPFAM" id="SSF55785">
    <property type="entry name" value="PYP-like sensor domain (PAS domain)"/>
    <property type="match status" value="1"/>
</dbReference>